<dbReference type="EMBL" id="BMOK01000004">
    <property type="protein sequence ID" value="GGL49411.1"/>
    <property type="molecule type" value="Genomic_DNA"/>
</dbReference>
<dbReference type="Gene3D" id="2.40.50.40">
    <property type="match status" value="1"/>
</dbReference>
<sequence>MVKALADEGRPGRDQPICLMPGNGMPYQGDDRARMSTPPLRKLAIAADERILIVPFSDIMYISAAGGRTVVALRKKKMTVNETLVSLEKRLRPMSGIVRVHRAYLVNLEAVTEISPWFNSTYNLVLENGEKVPVSRNYAKNLRDWFGL</sequence>
<comment type="caution">
    <text evidence="3">The sequence shown here is derived from an EMBL/GenBank/DDBJ whole genome shotgun (WGS) entry which is preliminary data.</text>
</comment>
<feature type="region of interest" description="Disordered" evidence="1">
    <location>
        <begin position="1"/>
        <end position="23"/>
    </location>
</feature>
<dbReference type="InterPro" id="IPR007492">
    <property type="entry name" value="LytTR_DNA-bd_dom"/>
</dbReference>
<protein>
    <recommendedName>
        <fullName evidence="2">HTH LytTR-type domain-containing protein</fullName>
    </recommendedName>
</protein>
<dbReference type="RefSeq" id="WP_188802176.1">
    <property type="nucleotide sequence ID" value="NZ_BMOK01000004.1"/>
</dbReference>
<dbReference type="SMART" id="SM00850">
    <property type="entry name" value="LytTR"/>
    <property type="match status" value="1"/>
</dbReference>
<evidence type="ECO:0000256" key="1">
    <source>
        <dbReference type="SAM" id="MobiDB-lite"/>
    </source>
</evidence>
<evidence type="ECO:0000313" key="3">
    <source>
        <dbReference type="EMBL" id="GGL49411.1"/>
    </source>
</evidence>
<dbReference type="PANTHER" id="PTHR37299:SF1">
    <property type="entry name" value="STAGE 0 SPORULATION PROTEIN A HOMOLOG"/>
    <property type="match status" value="1"/>
</dbReference>
<dbReference type="PANTHER" id="PTHR37299">
    <property type="entry name" value="TRANSCRIPTIONAL REGULATOR-RELATED"/>
    <property type="match status" value="1"/>
</dbReference>
<dbReference type="GO" id="GO:0003677">
    <property type="term" value="F:DNA binding"/>
    <property type="evidence" value="ECO:0007669"/>
    <property type="project" value="InterPro"/>
</dbReference>
<feature type="domain" description="HTH LytTR-type" evidence="2">
    <location>
        <begin position="43"/>
        <end position="148"/>
    </location>
</feature>
<reference evidence="3" key="2">
    <citation type="submission" date="2020-09" db="EMBL/GenBank/DDBJ databases">
        <authorList>
            <person name="Sun Q."/>
            <person name="Ohkuma M."/>
        </authorList>
    </citation>
    <scope>NUCLEOTIDE SEQUENCE</scope>
    <source>
        <strain evidence="3">JCM 15325</strain>
    </source>
</reference>
<gene>
    <name evidence="3" type="ORF">GCM10007968_11920</name>
</gene>
<dbReference type="AlphaFoldDB" id="A0A917W119"/>
<dbReference type="GO" id="GO:0000156">
    <property type="term" value="F:phosphorelay response regulator activity"/>
    <property type="evidence" value="ECO:0007669"/>
    <property type="project" value="InterPro"/>
</dbReference>
<dbReference type="PROSITE" id="PS50930">
    <property type="entry name" value="HTH_LYTTR"/>
    <property type="match status" value="1"/>
</dbReference>
<evidence type="ECO:0000313" key="4">
    <source>
        <dbReference type="Proteomes" id="UP000654670"/>
    </source>
</evidence>
<keyword evidence="4" id="KW-1185">Reference proteome</keyword>
<name>A0A917W119_9BACL</name>
<proteinExistence type="predicted"/>
<organism evidence="3 4">
    <name type="scientific">Sporolactobacillus putidus</name>
    <dbReference type="NCBI Taxonomy" id="492735"/>
    <lineage>
        <taxon>Bacteria</taxon>
        <taxon>Bacillati</taxon>
        <taxon>Bacillota</taxon>
        <taxon>Bacilli</taxon>
        <taxon>Bacillales</taxon>
        <taxon>Sporolactobacillaceae</taxon>
        <taxon>Sporolactobacillus</taxon>
    </lineage>
</organism>
<dbReference type="Proteomes" id="UP000654670">
    <property type="component" value="Unassembled WGS sequence"/>
</dbReference>
<dbReference type="Pfam" id="PF04397">
    <property type="entry name" value="LytTR"/>
    <property type="match status" value="1"/>
</dbReference>
<feature type="compositionally biased region" description="Basic and acidic residues" evidence="1">
    <location>
        <begin position="1"/>
        <end position="13"/>
    </location>
</feature>
<dbReference type="Gene3D" id="2.20.25.10">
    <property type="match status" value="1"/>
</dbReference>
<accession>A0A917W119</accession>
<dbReference type="InterPro" id="IPR046947">
    <property type="entry name" value="LytR-like"/>
</dbReference>
<reference evidence="3" key="1">
    <citation type="journal article" date="2014" name="Int. J. Syst. Evol. Microbiol.">
        <title>Complete genome sequence of Corynebacterium casei LMG S-19264T (=DSM 44701T), isolated from a smear-ripened cheese.</title>
        <authorList>
            <consortium name="US DOE Joint Genome Institute (JGI-PGF)"/>
            <person name="Walter F."/>
            <person name="Albersmeier A."/>
            <person name="Kalinowski J."/>
            <person name="Ruckert C."/>
        </authorList>
    </citation>
    <scope>NUCLEOTIDE SEQUENCE</scope>
    <source>
        <strain evidence="3">JCM 15325</strain>
    </source>
</reference>
<evidence type="ECO:0000259" key="2">
    <source>
        <dbReference type="PROSITE" id="PS50930"/>
    </source>
</evidence>